<dbReference type="InterPro" id="IPR007526">
    <property type="entry name" value="SWIRM"/>
</dbReference>
<feature type="region of interest" description="Disordered" evidence="2">
    <location>
        <begin position="1"/>
        <end position="94"/>
    </location>
</feature>
<organism evidence="4 5">
    <name type="scientific">Prototheca wickerhamii</name>
    <dbReference type="NCBI Taxonomy" id="3111"/>
    <lineage>
        <taxon>Eukaryota</taxon>
        <taxon>Viridiplantae</taxon>
        <taxon>Chlorophyta</taxon>
        <taxon>core chlorophytes</taxon>
        <taxon>Trebouxiophyceae</taxon>
        <taxon>Chlorellales</taxon>
        <taxon>Chlorellaceae</taxon>
        <taxon>Prototheca</taxon>
    </lineage>
</organism>
<dbReference type="GO" id="GO:0016491">
    <property type="term" value="F:oxidoreductase activity"/>
    <property type="evidence" value="ECO:0007669"/>
    <property type="project" value="InterPro"/>
</dbReference>
<dbReference type="EMBL" id="JASFZW010000006">
    <property type="protein sequence ID" value="KAK2077801.1"/>
    <property type="molecule type" value="Genomic_DNA"/>
</dbReference>
<comment type="caution">
    <text evidence="4">The sequence shown here is derived from an EMBL/GenBank/DDBJ whole genome shotgun (WGS) entry which is preliminary data.</text>
</comment>
<name>A0AAD9IHM9_PROWI</name>
<dbReference type="Gene3D" id="1.10.10.10">
    <property type="entry name" value="Winged helix-like DNA-binding domain superfamily/Winged helix DNA-binding domain"/>
    <property type="match status" value="1"/>
</dbReference>
<evidence type="ECO:0000256" key="2">
    <source>
        <dbReference type="SAM" id="MobiDB-lite"/>
    </source>
</evidence>
<feature type="domain" description="SWIRM" evidence="3">
    <location>
        <begin position="56"/>
        <end position="158"/>
    </location>
</feature>
<sequence>MIDASLMDASATAKRTYRRRPRGVGPERQSKRLRDSQSPSLAILSVLSTSSEEASSSSDADSAPLGASSGSEPARQTGGDSSDGEGQPDAAPSLPGAYVRVRNRVLARWRRNVARYLDLEEARACVPEPDRGLATLAWRFLALHGFINTGVSPALTARLQAVSDQAGSVVVIGAGCAGLAAARQLRMLGYRVAVLEARDRPGGRVHSRLLEGPGGAAGVAELGASIITGIDGNPAAFFATQLGLPMAHIRPETPLYCAADGAPVDAALDAKVERYHNYLLDRCSDGVRRELERDGADTSLGAALDRLWPEQLAERLGVDVASDPETRTAARALYDWHLANLEFANSALLRDISLRHWDQDDPNELPGAHAFVPGGNSRWVCELARGLPVFYGCPARQVCYGARGVEVHCDGRSFRADAAVVAAPLGVLKAGDLRFDPPLPARKREAMRRMNFGTLNKVALLFPHAFWAGDRVDMFGCVSAEAARRGECFLFYSADQLAGGAVLVALVAGEAALAHERRPAAESVRRVMDLLRAVFERRGARVPAPLAAASTRWGADPYARGSYSSLAAGARGGVEYDTLAENLGGRVFFAGEATTRKYPATMHGALISGTHCAANLHACQQRLKRGLSTVEPVEEERREEKEAARLGDAKPMSKGDARGAERAFPDRWSGPRHGGPRPAPADPDAGRQPARSSAPPRHGGRAPVWEEDTALLSDICEAATEAQTFEFGIFAAVPGPRGLSLLSLTVASSTLAFIVPTAEVESMADMDSDRSRMVRLSQLPGVKFGRRIGWTKEERRWLLSLRNELRWGGQP</sequence>
<dbReference type="InterPro" id="IPR002937">
    <property type="entry name" value="Amino_oxidase"/>
</dbReference>
<dbReference type="Gene3D" id="3.50.50.60">
    <property type="entry name" value="FAD/NAD(P)-binding domain"/>
    <property type="match status" value="1"/>
</dbReference>
<dbReference type="PROSITE" id="PS50934">
    <property type="entry name" value="SWIRM"/>
    <property type="match status" value="1"/>
</dbReference>
<dbReference type="InterPro" id="IPR009057">
    <property type="entry name" value="Homeodomain-like_sf"/>
</dbReference>
<dbReference type="Pfam" id="PF01593">
    <property type="entry name" value="Amino_oxidase"/>
    <property type="match status" value="1"/>
</dbReference>
<feature type="region of interest" description="Disordered" evidence="2">
    <location>
        <begin position="626"/>
        <end position="703"/>
    </location>
</feature>
<keyword evidence="5" id="KW-1185">Reference proteome</keyword>
<evidence type="ECO:0000256" key="1">
    <source>
        <dbReference type="ARBA" id="ARBA00005995"/>
    </source>
</evidence>
<dbReference type="InterPro" id="IPR050281">
    <property type="entry name" value="Flavin_monoamine_oxidase"/>
</dbReference>
<feature type="compositionally biased region" description="Low complexity" evidence="2">
    <location>
        <begin position="45"/>
        <end position="71"/>
    </location>
</feature>
<evidence type="ECO:0000313" key="5">
    <source>
        <dbReference type="Proteomes" id="UP001255856"/>
    </source>
</evidence>
<evidence type="ECO:0000259" key="3">
    <source>
        <dbReference type="PROSITE" id="PS50934"/>
    </source>
</evidence>
<evidence type="ECO:0000313" key="4">
    <source>
        <dbReference type="EMBL" id="KAK2077801.1"/>
    </source>
</evidence>
<comment type="similarity">
    <text evidence="1">Belongs to the flavin monoamine oxidase family.</text>
</comment>
<dbReference type="PANTHER" id="PTHR10742">
    <property type="entry name" value="FLAVIN MONOAMINE OXIDASE"/>
    <property type="match status" value="1"/>
</dbReference>
<dbReference type="SUPFAM" id="SSF54373">
    <property type="entry name" value="FAD-linked reductases, C-terminal domain"/>
    <property type="match status" value="1"/>
</dbReference>
<reference evidence="4" key="1">
    <citation type="submission" date="2021-01" db="EMBL/GenBank/DDBJ databases">
        <authorList>
            <person name="Eckstrom K.M.E."/>
        </authorList>
    </citation>
    <scope>NUCLEOTIDE SEQUENCE</scope>
    <source>
        <strain evidence="4">UVCC 0001</strain>
    </source>
</reference>
<dbReference type="Gene3D" id="3.90.660.10">
    <property type="match status" value="1"/>
</dbReference>
<dbReference type="AlphaFoldDB" id="A0AAD9IHM9"/>
<proteinExistence type="inferred from homology"/>
<accession>A0AAD9IHM9</accession>
<feature type="compositionally biased region" description="Low complexity" evidence="2">
    <location>
        <begin position="682"/>
        <end position="691"/>
    </location>
</feature>
<dbReference type="InterPro" id="IPR036388">
    <property type="entry name" value="WH-like_DNA-bd_sf"/>
</dbReference>
<dbReference type="PANTHER" id="PTHR10742:SF373">
    <property type="entry name" value="LYSINE-SPECIFIC HISTONE DEMETHYLASE 1 HOMOLOG 2"/>
    <property type="match status" value="1"/>
</dbReference>
<feature type="compositionally biased region" description="Basic and acidic residues" evidence="2">
    <location>
        <begin position="635"/>
        <end position="665"/>
    </location>
</feature>
<dbReference type="SUPFAM" id="SSF46689">
    <property type="entry name" value="Homeodomain-like"/>
    <property type="match status" value="1"/>
</dbReference>
<dbReference type="Pfam" id="PF04433">
    <property type="entry name" value="SWIRM"/>
    <property type="match status" value="1"/>
</dbReference>
<protein>
    <recommendedName>
        <fullName evidence="3">SWIRM domain-containing protein</fullName>
    </recommendedName>
</protein>
<dbReference type="SUPFAM" id="SSF51905">
    <property type="entry name" value="FAD/NAD(P)-binding domain"/>
    <property type="match status" value="1"/>
</dbReference>
<dbReference type="Proteomes" id="UP001255856">
    <property type="component" value="Unassembled WGS sequence"/>
</dbReference>
<gene>
    <name evidence="4" type="ORF">QBZ16_004649</name>
</gene>
<dbReference type="InterPro" id="IPR036188">
    <property type="entry name" value="FAD/NAD-bd_sf"/>
</dbReference>